<dbReference type="AlphaFoldDB" id="A0A4R7PDG3"/>
<organism evidence="2 3">
    <name type="scientific">Panacagrimonas perspica</name>
    <dbReference type="NCBI Taxonomy" id="381431"/>
    <lineage>
        <taxon>Bacteria</taxon>
        <taxon>Pseudomonadati</taxon>
        <taxon>Pseudomonadota</taxon>
        <taxon>Gammaproteobacteria</taxon>
        <taxon>Nevskiales</taxon>
        <taxon>Nevskiaceae</taxon>
        <taxon>Panacagrimonas</taxon>
    </lineage>
</organism>
<evidence type="ECO:0000259" key="1">
    <source>
        <dbReference type="Pfam" id="PF01926"/>
    </source>
</evidence>
<dbReference type="GO" id="GO:0005829">
    <property type="term" value="C:cytosol"/>
    <property type="evidence" value="ECO:0007669"/>
    <property type="project" value="TreeGrafter"/>
</dbReference>
<dbReference type="InterPro" id="IPR027417">
    <property type="entry name" value="P-loop_NTPase"/>
</dbReference>
<dbReference type="GO" id="GO:0005525">
    <property type="term" value="F:GTP binding"/>
    <property type="evidence" value="ECO:0007669"/>
    <property type="project" value="InterPro"/>
</dbReference>
<protein>
    <submittedName>
        <fullName evidence="2">Small GTP-binding protein</fullName>
    </submittedName>
</protein>
<dbReference type="Proteomes" id="UP000295341">
    <property type="component" value="Unassembled WGS sequence"/>
</dbReference>
<dbReference type="PANTHER" id="PTHR42714:SF7">
    <property type="entry name" value="G DOMAIN-CONTAINING PROTEIN"/>
    <property type="match status" value="1"/>
</dbReference>
<comment type="caution">
    <text evidence="2">The sequence shown here is derived from an EMBL/GenBank/DDBJ whole genome shotgun (WGS) entry which is preliminary data.</text>
</comment>
<evidence type="ECO:0000313" key="3">
    <source>
        <dbReference type="Proteomes" id="UP000295341"/>
    </source>
</evidence>
<dbReference type="GO" id="GO:0002098">
    <property type="term" value="P:tRNA wobble uridine modification"/>
    <property type="evidence" value="ECO:0007669"/>
    <property type="project" value="TreeGrafter"/>
</dbReference>
<dbReference type="Gene3D" id="3.40.50.300">
    <property type="entry name" value="P-loop containing nucleotide triphosphate hydrolases"/>
    <property type="match status" value="1"/>
</dbReference>
<dbReference type="SUPFAM" id="SSF52540">
    <property type="entry name" value="P-loop containing nucleoside triphosphate hydrolases"/>
    <property type="match status" value="1"/>
</dbReference>
<evidence type="ECO:0000313" key="2">
    <source>
        <dbReference type="EMBL" id="TDU31581.1"/>
    </source>
</evidence>
<proteinExistence type="predicted"/>
<dbReference type="Pfam" id="PF01926">
    <property type="entry name" value="MMR_HSR1"/>
    <property type="match status" value="1"/>
</dbReference>
<sequence length="460" mass="49623">MSESPIEIVVVGHTNTGKTSLLRTLTRDAGFGEVSDRPSTTRDVSRVELLVDGQALIRLYDTPGLEDPFGLAQWFADDGVPRADPVAAVDAFLAGDHGSGRFEQEAKVLRQLRRSDAALVVIDAREPMLPRHREELRLLAQCGRPLMPVLNFVADPAARTPEWREGLARVGLHVLADFDTVVFDHHAERLLFEKLMLPLEARTVELRSFIASREAHRAQLIDASCRAIAELLIDAAGLQLRTSAEGDAAEQADQMQQLVRMAEQQCVNSLLALFRFELSAFAPPKLPLDSGRWELDPFDPEALRVLGIRTGSAVAAGAVAGLSIDAMLGGASLGAGALIGAGAGTAWSLYQSWGRRWADNLRGFRTLASEEPTLAVLAARQTALLRALLRRGHAATQSVTIGAISGWPSASVREAVLRARSHPEWSSLNGIGLGRAEVAVTPLVAALRDAVESPMTKESE</sequence>
<feature type="domain" description="G" evidence="1">
    <location>
        <begin position="7"/>
        <end position="151"/>
    </location>
</feature>
<dbReference type="PANTHER" id="PTHR42714">
    <property type="entry name" value="TRNA MODIFICATION GTPASE GTPBP3"/>
    <property type="match status" value="1"/>
</dbReference>
<keyword evidence="3" id="KW-1185">Reference proteome</keyword>
<dbReference type="OrthoDB" id="5406017at2"/>
<dbReference type="InterPro" id="IPR021871">
    <property type="entry name" value="DUF3482"/>
</dbReference>
<dbReference type="EMBL" id="SOBT01000008">
    <property type="protein sequence ID" value="TDU31581.1"/>
    <property type="molecule type" value="Genomic_DNA"/>
</dbReference>
<reference evidence="2 3" key="1">
    <citation type="submission" date="2019-03" db="EMBL/GenBank/DDBJ databases">
        <title>Genomic Encyclopedia of Type Strains, Phase IV (KMG-IV): sequencing the most valuable type-strain genomes for metagenomic binning, comparative biology and taxonomic classification.</title>
        <authorList>
            <person name="Goeker M."/>
        </authorList>
    </citation>
    <scope>NUCLEOTIDE SEQUENCE [LARGE SCALE GENOMIC DNA]</scope>
    <source>
        <strain evidence="2 3">DSM 26377</strain>
    </source>
</reference>
<name>A0A4R7PDG3_9GAMM</name>
<dbReference type="Pfam" id="PF11981">
    <property type="entry name" value="DUF3482"/>
    <property type="match status" value="1"/>
</dbReference>
<gene>
    <name evidence="2" type="ORF">DFR24_0951</name>
</gene>
<dbReference type="InterPro" id="IPR006073">
    <property type="entry name" value="GTP-bd"/>
</dbReference>
<dbReference type="RefSeq" id="WP_133880152.1">
    <property type="nucleotide sequence ID" value="NZ_MWIN01000012.1"/>
</dbReference>
<dbReference type="GO" id="GO:0030488">
    <property type="term" value="P:tRNA methylation"/>
    <property type="evidence" value="ECO:0007669"/>
    <property type="project" value="TreeGrafter"/>
</dbReference>
<accession>A0A4R7PDG3</accession>